<dbReference type="EMBL" id="PGGS01004892">
    <property type="protein sequence ID" value="PNG89516.1"/>
    <property type="molecule type" value="Genomic_DNA"/>
</dbReference>
<gene>
    <name evidence="2" type="ORF">TSOC_015309</name>
</gene>
<comment type="caution">
    <text evidence="2">The sequence shown here is derived from an EMBL/GenBank/DDBJ whole genome shotgun (WGS) entry which is preliminary data.</text>
</comment>
<keyword evidence="3" id="KW-1185">Reference proteome</keyword>
<dbReference type="AlphaFoldDB" id="A0A2J7YNC1"/>
<feature type="non-terminal residue" evidence="2">
    <location>
        <position position="74"/>
    </location>
</feature>
<dbReference type="InterPro" id="IPR001005">
    <property type="entry name" value="SANT/Myb"/>
</dbReference>
<evidence type="ECO:0000313" key="2">
    <source>
        <dbReference type="EMBL" id="PNG89516.1"/>
    </source>
</evidence>
<dbReference type="Proteomes" id="UP000236333">
    <property type="component" value="Unassembled WGS sequence"/>
</dbReference>
<dbReference type="Pfam" id="PF09111">
    <property type="entry name" value="SLIDE"/>
    <property type="match status" value="1"/>
</dbReference>
<dbReference type="InterPro" id="IPR009057">
    <property type="entry name" value="Homeodomain-like_sf"/>
</dbReference>
<feature type="domain" description="SLIDE" evidence="1">
    <location>
        <begin position="16"/>
        <end position="74"/>
    </location>
</feature>
<proteinExistence type="predicted"/>
<dbReference type="GO" id="GO:0003677">
    <property type="term" value="F:DNA binding"/>
    <property type="evidence" value="ECO:0007669"/>
    <property type="project" value="InterPro"/>
</dbReference>
<organism evidence="2 3">
    <name type="scientific">Tetrabaena socialis</name>
    <dbReference type="NCBI Taxonomy" id="47790"/>
    <lineage>
        <taxon>Eukaryota</taxon>
        <taxon>Viridiplantae</taxon>
        <taxon>Chlorophyta</taxon>
        <taxon>core chlorophytes</taxon>
        <taxon>Chlorophyceae</taxon>
        <taxon>CS clade</taxon>
        <taxon>Chlamydomonadales</taxon>
        <taxon>Tetrabaenaceae</taxon>
        <taxon>Tetrabaena</taxon>
    </lineage>
</organism>
<dbReference type="GO" id="GO:0005634">
    <property type="term" value="C:nucleus"/>
    <property type="evidence" value="ECO:0007669"/>
    <property type="project" value="InterPro"/>
</dbReference>
<dbReference type="CDD" id="cd00167">
    <property type="entry name" value="SANT"/>
    <property type="match status" value="1"/>
</dbReference>
<sequence>MMLCLRVTPPSLRPPQIQYGANKGKAYTEEEDRFILCMVHKLGYGNWDDLKAEIRKSWRFRFDWFFKSRTPQEL</sequence>
<dbReference type="OrthoDB" id="5857104at2759"/>
<evidence type="ECO:0000259" key="1">
    <source>
        <dbReference type="Pfam" id="PF09111"/>
    </source>
</evidence>
<protein>
    <submittedName>
        <fullName evidence="2">Putative chromatin-remodeling complex ATPase chain</fullName>
    </submittedName>
</protein>
<reference evidence="2 3" key="1">
    <citation type="journal article" date="2017" name="Mol. Biol. Evol.">
        <title>The 4-celled Tetrabaena socialis nuclear genome reveals the essential components for genetic control of cell number at the origin of multicellularity in the volvocine lineage.</title>
        <authorList>
            <person name="Featherston J."/>
            <person name="Arakaki Y."/>
            <person name="Hanschen E.R."/>
            <person name="Ferris P.J."/>
            <person name="Michod R.E."/>
            <person name="Olson B.J.S.C."/>
            <person name="Nozaki H."/>
            <person name="Durand P.M."/>
        </authorList>
    </citation>
    <scope>NUCLEOTIDE SEQUENCE [LARGE SCALE GENOMIC DNA]</scope>
    <source>
        <strain evidence="2 3">NIES-571</strain>
    </source>
</reference>
<dbReference type="SUPFAM" id="SSF46689">
    <property type="entry name" value="Homeodomain-like"/>
    <property type="match status" value="1"/>
</dbReference>
<dbReference type="Gene3D" id="1.10.10.60">
    <property type="entry name" value="Homeodomain-like"/>
    <property type="match status" value="1"/>
</dbReference>
<evidence type="ECO:0000313" key="3">
    <source>
        <dbReference type="Proteomes" id="UP000236333"/>
    </source>
</evidence>
<dbReference type="InterPro" id="IPR015195">
    <property type="entry name" value="SLIDE"/>
</dbReference>
<accession>A0A2J7YNC1</accession>
<name>A0A2J7YNC1_9CHLO</name>
<dbReference type="GO" id="GO:0006338">
    <property type="term" value="P:chromatin remodeling"/>
    <property type="evidence" value="ECO:0007669"/>
    <property type="project" value="InterPro"/>
</dbReference>